<keyword evidence="2 7" id="KW-0812">Transmembrane</keyword>
<evidence type="ECO:0000256" key="3">
    <source>
        <dbReference type="ARBA" id="ARBA00022989"/>
    </source>
</evidence>
<feature type="domain" description="HTTM-like" evidence="8">
    <location>
        <begin position="13"/>
        <end position="273"/>
    </location>
</feature>
<keyword evidence="10" id="KW-1185">Reference proteome</keyword>
<dbReference type="PANTHER" id="PTHR12639">
    <property type="entry name" value="VITAMIN K-DEPENDENT GAMMA-CARBOXYLASE"/>
    <property type="match status" value="1"/>
</dbReference>
<dbReference type="Proteomes" id="UP000248330">
    <property type="component" value="Unassembled WGS sequence"/>
</dbReference>
<organism evidence="9 10">
    <name type="scientific">Sinimarinibacterium flocculans</name>
    <dbReference type="NCBI Taxonomy" id="985250"/>
    <lineage>
        <taxon>Bacteria</taxon>
        <taxon>Pseudomonadati</taxon>
        <taxon>Pseudomonadota</taxon>
        <taxon>Gammaproteobacteria</taxon>
        <taxon>Nevskiales</taxon>
        <taxon>Nevskiaceae</taxon>
        <taxon>Sinimarinibacterium</taxon>
    </lineage>
</organism>
<evidence type="ECO:0000313" key="9">
    <source>
        <dbReference type="EMBL" id="PXV65775.1"/>
    </source>
</evidence>
<evidence type="ECO:0000256" key="2">
    <source>
        <dbReference type="ARBA" id="ARBA00022692"/>
    </source>
</evidence>
<feature type="transmembrane region" description="Helical" evidence="7">
    <location>
        <begin position="301"/>
        <end position="319"/>
    </location>
</feature>
<dbReference type="AlphaFoldDB" id="A0A318E6C9"/>
<dbReference type="InterPro" id="IPR053934">
    <property type="entry name" value="HTTM_dom"/>
</dbReference>
<keyword evidence="6" id="KW-0456">Lyase</keyword>
<dbReference type="GO" id="GO:0012505">
    <property type="term" value="C:endomembrane system"/>
    <property type="evidence" value="ECO:0007669"/>
    <property type="project" value="UniProtKB-SubCell"/>
</dbReference>
<dbReference type="InterPro" id="IPR053935">
    <property type="entry name" value="VKGC_lumenal_dom"/>
</dbReference>
<comment type="subcellular location">
    <subcellularLocation>
        <location evidence="1">Endomembrane system</location>
        <topology evidence="1">Multi-pass membrane protein</topology>
    </subcellularLocation>
</comment>
<feature type="transmembrane region" description="Helical" evidence="7">
    <location>
        <begin position="18"/>
        <end position="38"/>
    </location>
</feature>
<feature type="transmembrane region" description="Helical" evidence="7">
    <location>
        <begin position="208"/>
        <end position="230"/>
    </location>
</feature>
<dbReference type="SMART" id="SM00752">
    <property type="entry name" value="HTTM"/>
    <property type="match status" value="1"/>
</dbReference>
<evidence type="ECO:0000259" key="8">
    <source>
        <dbReference type="SMART" id="SM00752"/>
    </source>
</evidence>
<protein>
    <submittedName>
        <fullName evidence="9">Vitamin K-dependent gamma-carboxylase-like protein</fullName>
    </submittedName>
</protein>
<dbReference type="InterPro" id="IPR011020">
    <property type="entry name" value="HTTM-like"/>
</dbReference>
<evidence type="ECO:0000256" key="5">
    <source>
        <dbReference type="ARBA" id="ARBA00023157"/>
    </source>
</evidence>
<feature type="transmembrane region" description="Helical" evidence="7">
    <location>
        <begin position="83"/>
        <end position="106"/>
    </location>
</feature>
<gene>
    <name evidence="9" type="ORF">C8D93_109154</name>
</gene>
<keyword evidence="5" id="KW-1015">Disulfide bond</keyword>
<dbReference type="InterPro" id="IPR007782">
    <property type="entry name" value="VKG_COase"/>
</dbReference>
<evidence type="ECO:0000256" key="7">
    <source>
        <dbReference type="SAM" id="Phobius"/>
    </source>
</evidence>
<dbReference type="Pfam" id="PF05090">
    <property type="entry name" value="HTTM"/>
    <property type="match status" value="1"/>
</dbReference>
<sequence>MGFDANALHRRLNRPLDIAALAVFRMLFGGLMFVGTLRFMSCNWIELFYVEPRFHFKYWGFSWVQVPGETGLYLLYGGIALSALLVALGAFYRVAIVAFWCLFTYAELMDVTTYLNHYYFVSLLALILCFLSPHRAWSIDAWRRPALRADTLPAWQTGWLRFQVGLLYFYAGWAKFEPDWLLHAQPLNIWLPPHAGLPLIGPLLDEIWVHYAFSWFAFVFDVTIIGFMLWKRTRLAAFGVIVVFHVLTHLFFNIGLFPFIMVLSVLIFFEPDWPRAWLRRLGVRRDAAAPQAPATAGWRPASAAFATLVAGFCLFQFLLPLRHWLYPGTVLWHEQGMRFSWRVMLREKSGALAYRVVDAHGQTRIVTPRDYLSELQYREMAGQPDLILQLAHHIRDDFEARGLGPVQVYADSRVSLNGRAARRMIDPEADLARLPDGIARAAWITPPPDEPPRTHPPLRIVRRD</sequence>
<dbReference type="PANTHER" id="PTHR12639:SF7">
    <property type="entry name" value="HTTM DOMAIN-CONTAINING PROTEIN"/>
    <property type="match status" value="1"/>
</dbReference>
<evidence type="ECO:0000313" key="10">
    <source>
        <dbReference type="Proteomes" id="UP000248330"/>
    </source>
</evidence>
<dbReference type="Pfam" id="PF22777">
    <property type="entry name" value="VKGC_lumenal_dom"/>
    <property type="match status" value="1"/>
</dbReference>
<evidence type="ECO:0000256" key="1">
    <source>
        <dbReference type="ARBA" id="ARBA00004127"/>
    </source>
</evidence>
<feature type="transmembrane region" description="Helical" evidence="7">
    <location>
        <begin position="118"/>
        <end position="137"/>
    </location>
</feature>
<feature type="transmembrane region" description="Helical" evidence="7">
    <location>
        <begin position="237"/>
        <end position="269"/>
    </location>
</feature>
<proteinExistence type="predicted"/>
<accession>A0A318E6C9</accession>
<dbReference type="EMBL" id="QICN01000009">
    <property type="protein sequence ID" value="PXV65775.1"/>
    <property type="molecule type" value="Genomic_DNA"/>
</dbReference>
<reference evidence="9 10" key="1">
    <citation type="submission" date="2018-04" db="EMBL/GenBank/DDBJ databases">
        <title>Genomic Encyclopedia of Type Strains, Phase IV (KMG-IV): sequencing the most valuable type-strain genomes for metagenomic binning, comparative biology and taxonomic classification.</title>
        <authorList>
            <person name="Goeker M."/>
        </authorList>
    </citation>
    <scope>NUCLEOTIDE SEQUENCE [LARGE SCALE GENOMIC DNA]</scope>
    <source>
        <strain evidence="9 10">DSM 104150</strain>
    </source>
</reference>
<keyword evidence="4 7" id="KW-0472">Membrane</keyword>
<comment type="caution">
    <text evidence="9">The sequence shown here is derived from an EMBL/GenBank/DDBJ whole genome shotgun (WGS) entry which is preliminary data.</text>
</comment>
<evidence type="ECO:0000256" key="4">
    <source>
        <dbReference type="ARBA" id="ARBA00023136"/>
    </source>
</evidence>
<dbReference type="GO" id="GO:0008488">
    <property type="term" value="F:gamma-glutamyl carboxylase activity"/>
    <property type="evidence" value="ECO:0007669"/>
    <property type="project" value="InterPro"/>
</dbReference>
<evidence type="ECO:0000256" key="6">
    <source>
        <dbReference type="ARBA" id="ARBA00023239"/>
    </source>
</evidence>
<keyword evidence="3 7" id="KW-1133">Transmembrane helix</keyword>
<dbReference type="GO" id="GO:0019842">
    <property type="term" value="F:vitamin binding"/>
    <property type="evidence" value="ECO:0007669"/>
    <property type="project" value="TreeGrafter"/>
</dbReference>
<dbReference type="RefSeq" id="WP_211307380.1">
    <property type="nucleotide sequence ID" value="NZ_CAWNXA010000009.1"/>
</dbReference>
<name>A0A318E6C9_9GAMM</name>